<dbReference type="AlphaFoldDB" id="A0A5Q4Z2C8"/>
<sequence>MRIINSGLPVQNEKRQLASEPAAAGAESLPAKRVPRCRGRQGAPPILSCVTYYEVTAACQRRLPWTLKRSRV</sequence>
<gene>
    <name evidence="2" type="ORF">PDMSB3_3144</name>
</gene>
<dbReference type="EMBL" id="LR699553">
    <property type="protein sequence ID" value="VVD29600.1"/>
    <property type="molecule type" value="Genomic_DNA"/>
</dbReference>
<proteinExistence type="predicted"/>
<protein>
    <submittedName>
        <fullName evidence="2">Uncharacterized protein</fullName>
    </submittedName>
</protein>
<dbReference type="Proteomes" id="UP000325811">
    <property type="component" value="Chromosome I"/>
</dbReference>
<reference evidence="2 3" key="1">
    <citation type="submission" date="2019-08" db="EMBL/GenBank/DDBJ databases">
        <authorList>
            <person name="Herpell B J."/>
        </authorList>
    </citation>
    <scope>NUCLEOTIDE SEQUENCE [LARGE SCALE GENOMIC DNA]</scope>
    <source>
        <strain evidence="3">Msb3</strain>
    </source>
</reference>
<evidence type="ECO:0000313" key="3">
    <source>
        <dbReference type="Proteomes" id="UP000325811"/>
    </source>
</evidence>
<name>A0A5Q4Z2C8_9BURK</name>
<organism evidence="2 3">
    <name type="scientific">Paraburkholderia dioscoreae</name>
    <dbReference type="NCBI Taxonomy" id="2604047"/>
    <lineage>
        <taxon>Bacteria</taxon>
        <taxon>Pseudomonadati</taxon>
        <taxon>Pseudomonadota</taxon>
        <taxon>Betaproteobacteria</taxon>
        <taxon>Burkholderiales</taxon>
        <taxon>Burkholderiaceae</taxon>
        <taxon>Paraburkholderia</taxon>
    </lineage>
</organism>
<feature type="region of interest" description="Disordered" evidence="1">
    <location>
        <begin position="1"/>
        <end position="30"/>
    </location>
</feature>
<accession>A0A5Q4Z2C8</accession>
<evidence type="ECO:0000313" key="2">
    <source>
        <dbReference type="EMBL" id="VVD29600.1"/>
    </source>
</evidence>
<keyword evidence="3" id="KW-1185">Reference proteome</keyword>
<dbReference type="KEGG" id="pdio:PDMSB3_3144"/>
<evidence type="ECO:0000256" key="1">
    <source>
        <dbReference type="SAM" id="MobiDB-lite"/>
    </source>
</evidence>